<dbReference type="InterPro" id="IPR043131">
    <property type="entry name" value="BCAT-like_N"/>
</dbReference>
<gene>
    <name evidence="1" type="ORF">MNB_SV-13-118</name>
</gene>
<dbReference type="AlphaFoldDB" id="A0A1W1D0T9"/>
<reference evidence="1" key="1">
    <citation type="submission" date="2016-10" db="EMBL/GenBank/DDBJ databases">
        <authorList>
            <person name="de Groot N.N."/>
        </authorList>
    </citation>
    <scope>NUCLEOTIDE SEQUENCE</scope>
</reference>
<protein>
    <submittedName>
        <fullName evidence="1">Aminodeoxychorismate lyase</fullName>
        <ecNumber evidence="1">4.1.3.38</ecNumber>
    </submittedName>
</protein>
<keyword evidence="1" id="KW-0456">Lyase</keyword>
<proteinExistence type="predicted"/>
<dbReference type="EMBL" id="FPHM01000262">
    <property type="protein sequence ID" value="SFV71537.1"/>
    <property type="molecule type" value="Genomic_DNA"/>
</dbReference>
<evidence type="ECO:0000313" key="1">
    <source>
        <dbReference type="EMBL" id="SFV71537.1"/>
    </source>
</evidence>
<dbReference type="InterPro" id="IPR036038">
    <property type="entry name" value="Aminotransferase-like"/>
</dbReference>
<dbReference type="InterPro" id="IPR043132">
    <property type="entry name" value="BCAT-like_C"/>
</dbReference>
<dbReference type="GO" id="GO:0008696">
    <property type="term" value="F:4-amino-4-deoxychorismate lyase activity"/>
    <property type="evidence" value="ECO:0007669"/>
    <property type="project" value="UniProtKB-EC"/>
</dbReference>
<sequence length="196" mass="23210">MTKNSLLFETIKIENGQIENIEWHNQRCNKSRAELFNAKALLNLETFITPPPRALYRCRICYKKDIHSVEYIPYTPKIFNNFIIVKSQINYAYKYDDREELNSLQNLYKDEIIIEKDGLLTDTKIANIAFYNGQEWITPKKPLLKGTMRAKLLHNNLLIPKNIRKEELENFSHFALMNAMIGFQIQKNFNIHKDIK</sequence>
<dbReference type="SUPFAM" id="SSF56752">
    <property type="entry name" value="D-aminoacid aminotransferase-like PLP-dependent enzymes"/>
    <property type="match status" value="1"/>
</dbReference>
<dbReference type="EC" id="4.1.3.38" evidence="1"/>
<dbReference type="Gene3D" id="3.20.10.10">
    <property type="entry name" value="D-amino Acid Aminotransferase, subunit A, domain 2"/>
    <property type="match status" value="1"/>
</dbReference>
<dbReference type="Pfam" id="PF01063">
    <property type="entry name" value="Aminotran_4"/>
    <property type="match status" value="1"/>
</dbReference>
<dbReference type="InterPro" id="IPR001544">
    <property type="entry name" value="Aminotrans_IV"/>
</dbReference>
<name>A0A1W1D0T9_9ZZZZ</name>
<accession>A0A1W1D0T9</accession>
<organism evidence="1">
    <name type="scientific">hydrothermal vent metagenome</name>
    <dbReference type="NCBI Taxonomy" id="652676"/>
    <lineage>
        <taxon>unclassified sequences</taxon>
        <taxon>metagenomes</taxon>
        <taxon>ecological metagenomes</taxon>
    </lineage>
</organism>
<dbReference type="Gene3D" id="3.30.470.10">
    <property type="match status" value="1"/>
</dbReference>